<reference evidence="1" key="1">
    <citation type="journal article" date="2020" name="Stud. Mycol.">
        <title>101 Dothideomycetes genomes: a test case for predicting lifestyles and emergence of pathogens.</title>
        <authorList>
            <person name="Haridas S."/>
            <person name="Albert R."/>
            <person name="Binder M."/>
            <person name="Bloem J."/>
            <person name="Labutti K."/>
            <person name="Salamov A."/>
            <person name="Andreopoulos B."/>
            <person name="Baker S."/>
            <person name="Barry K."/>
            <person name="Bills G."/>
            <person name="Bluhm B."/>
            <person name="Cannon C."/>
            <person name="Castanera R."/>
            <person name="Culley D."/>
            <person name="Daum C."/>
            <person name="Ezra D."/>
            <person name="Gonzalez J."/>
            <person name="Henrissat B."/>
            <person name="Kuo A."/>
            <person name="Liang C."/>
            <person name="Lipzen A."/>
            <person name="Lutzoni F."/>
            <person name="Magnuson J."/>
            <person name="Mondo S."/>
            <person name="Nolan M."/>
            <person name="Ohm R."/>
            <person name="Pangilinan J."/>
            <person name="Park H.-J."/>
            <person name="Ramirez L."/>
            <person name="Alfaro M."/>
            <person name="Sun H."/>
            <person name="Tritt A."/>
            <person name="Yoshinaga Y."/>
            <person name="Zwiers L.-H."/>
            <person name="Turgeon B."/>
            <person name="Goodwin S."/>
            <person name="Spatafora J."/>
            <person name="Crous P."/>
            <person name="Grigoriev I."/>
        </authorList>
    </citation>
    <scope>NUCLEOTIDE SEQUENCE</scope>
    <source>
        <strain evidence="1">CBS 107.79</strain>
    </source>
</reference>
<protein>
    <submittedName>
        <fullName evidence="1">Uncharacterized protein</fullName>
    </submittedName>
</protein>
<accession>A0A6A5VHC4</accession>
<dbReference type="OrthoDB" id="5985073at2759"/>
<dbReference type="AlphaFoldDB" id="A0A6A5VHC4"/>
<gene>
    <name evidence="1" type="ORF">BU23DRAFT_60745</name>
</gene>
<evidence type="ECO:0000313" key="2">
    <source>
        <dbReference type="Proteomes" id="UP000800036"/>
    </source>
</evidence>
<dbReference type="Proteomes" id="UP000800036">
    <property type="component" value="Unassembled WGS sequence"/>
</dbReference>
<evidence type="ECO:0000313" key="1">
    <source>
        <dbReference type="EMBL" id="KAF1976098.1"/>
    </source>
</evidence>
<proteinExistence type="predicted"/>
<organism evidence="1 2">
    <name type="scientific">Bimuria novae-zelandiae CBS 107.79</name>
    <dbReference type="NCBI Taxonomy" id="1447943"/>
    <lineage>
        <taxon>Eukaryota</taxon>
        <taxon>Fungi</taxon>
        <taxon>Dikarya</taxon>
        <taxon>Ascomycota</taxon>
        <taxon>Pezizomycotina</taxon>
        <taxon>Dothideomycetes</taxon>
        <taxon>Pleosporomycetidae</taxon>
        <taxon>Pleosporales</taxon>
        <taxon>Massarineae</taxon>
        <taxon>Didymosphaeriaceae</taxon>
        <taxon>Bimuria</taxon>
    </lineage>
</organism>
<sequence length="151" mass="16724">MIDLAAKMPDLETLEWVGGGDEWTPSTGRPTRFCRSNKAIFAEVLTKCLMNFLFPLDHVQIIDQRAGLPNMVAPSLQGDPFSTALRTLSYHLCRLDLRVLADSTLFWPSAAIDATPSWPNLETLSICLHAASPSGHWYFQGPEGERPHTSA</sequence>
<name>A0A6A5VHC4_9PLEO</name>
<keyword evidence="2" id="KW-1185">Reference proteome</keyword>
<dbReference type="EMBL" id="ML976668">
    <property type="protein sequence ID" value="KAF1976098.1"/>
    <property type="molecule type" value="Genomic_DNA"/>
</dbReference>